<sequence>MRLVLVSGGRVGQWYRVLLPVRTRSHDSQLHLPQKGRPFCSTSPSKSNGTPTVPHLSPVSRNGVDIIDTTELTLPSDGSPLRCTKDQWLYRPTADELELFRKSSLFPTKPIDAEGSVIIRLVDVKGGVTSPVGRAVFYSEYGMRAGECARIIFLGSFCCTLFCALGYWQLRRREWKRNLLGSRRDSLSLPLVKIASFHRIEDALTGRSGGESPVEYRCVECTGVLDTSCKLLVGPRPSLYHSYGESAGYNVVYPLRFDDGSAVLVNMGWLGNDDVMNDMSCPELVTLRGVVVEGDITESLLGVLKLRMIESYQNAMSRLFGISFPPAAARVNRPRRLVRDDSRKVYRYLDPASMSHEVYSKSPSITGRYALNVYDVLYHDDVPKFPVSEGAPKGSTPCDDQRSQFVPKSSIGRAICSTRPAYQRRQKSDYLLFYADPDTHLNYAAQWFLMAASIAGMCIYKVFRVRQKLNALLWP</sequence>
<keyword evidence="2 5" id="KW-0812">Transmembrane</keyword>
<dbReference type="PANTHER" id="PTHR23427">
    <property type="entry name" value="SURFEIT LOCUS PROTEIN"/>
    <property type="match status" value="1"/>
</dbReference>
<proteinExistence type="inferred from homology"/>
<dbReference type="InterPro" id="IPR002994">
    <property type="entry name" value="Surf1/Shy1"/>
</dbReference>
<evidence type="ECO:0000313" key="7">
    <source>
        <dbReference type="EMBL" id="KAK1934013.1"/>
    </source>
</evidence>
<dbReference type="AlphaFoldDB" id="A0AAD9LET4"/>
<keyword evidence="8" id="KW-1185">Reference proteome</keyword>
<reference evidence="7" key="1">
    <citation type="journal article" date="2014" name="Nucleic Acids Res.">
        <title>The evolutionary dynamics of variant antigen genes in Babesia reveal a history of genomic innovation underlying host-parasite interaction.</title>
        <authorList>
            <person name="Jackson A.P."/>
            <person name="Otto T.D."/>
            <person name="Darby A."/>
            <person name="Ramaprasad A."/>
            <person name="Xia D."/>
            <person name="Echaide I.E."/>
            <person name="Farber M."/>
            <person name="Gahlot S."/>
            <person name="Gamble J."/>
            <person name="Gupta D."/>
            <person name="Gupta Y."/>
            <person name="Jackson L."/>
            <person name="Malandrin L."/>
            <person name="Malas T.B."/>
            <person name="Moussa E."/>
            <person name="Nair M."/>
            <person name="Reid A.J."/>
            <person name="Sanders M."/>
            <person name="Sharma J."/>
            <person name="Tracey A."/>
            <person name="Quail M.A."/>
            <person name="Weir W."/>
            <person name="Wastling J.M."/>
            <person name="Hall N."/>
            <person name="Willadsen P."/>
            <person name="Lingelbach K."/>
            <person name="Shiels B."/>
            <person name="Tait A."/>
            <person name="Berriman M."/>
            <person name="Allred D.R."/>
            <person name="Pain A."/>
        </authorList>
    </citation>
    <scope>NUCLEOTIDE SEQUENCE</scope>
    <source>
        <strain evidence="7">1802A</strain>
    </source>
</reference>
<gene>
    <name evidence="7" type="ORF">X943_000793</name>
</gene>
<evidence type="ECO:0000256" key="2">
    <source>
        <dbReference type="ARBA" id="ARBA00022692"/>
    </source>
</evidence>
<dbReference type="InterPro" id="IPR045214">
    <property type="entry name" value="Surf1/Surf4"/>
</dbReference>
<evidence type="ECO:0000256" key="5">
    <source>
        <dbReference type="RuleBase" id="RU363076"/>
    </source>
</evidence>
<keyword evidence="4 5" id="KW-0472">Membrane</keyword>
<name>A0AAD9LET4_BABDI</name>
<keyword evidence="3 5" id="KW-1133">Transmembrane helix</keyword>
<keyword evidence="5" id="KW-0496">Mitochondrion</keyword>
<evidence type="ECO:0000256" key="3">
    <source>
        <dbReference type="ARBA" id="ARBA00022989"/>
    </source>
</evidence>
<comment type="function">
    <text evidence="5">Probably involved in the biogenesis of the COX complex.</text>
</comment>
<organism evidence="7 8">
    <name type="scientific">Babesia divergens</name>
    <dbReference type="NCBI Taxonomy" id="32595"/>
    <lineage>
        <taxon>Eukaryota</taxon>
        <taxon>Sar</taxon>
        <taxon>Alveolata</taxon>
        <taxon>Apicomplexa</taxon>
        <taxon>Aconoidasida</taxon>
        <taxon>Piroplasmida</taxon>
        <taxon>Babesiidae</taxon>
        <taxon>Babesia</taxon>
    </lineage>
</organism>
<dbReference type="EMBL" id="JAHBMH010000067">
    <property type="protein sequence ID" value="KAK1934013.1"/>
    <property type="molecule type" value="Genomic_DNA"/>
</dbReference>
<feature type="region of interest" description="Disordered" evidence="6">
    <location>
        <begin position="26"/>
        <end position="55"/>
    </location>
</feature>
<evidence type="ECO:0000256" key="6">
    <source>
        <dbReference type="SAM" id="MobiDB-lite"/>
    </source>
</evidence>
<evidence type="ECO:0000256" key="4">
    <source>
        <dbReference type="ARBA" id="ARBA00023136"/>
    </source>
</evidence>
<dbReference type="PROSITE" id="PS50895">
    <property type="entry name" value="SURF1"/>
    <property type="match status" value="1"/>
</dbReference>
<feature type="compositionally biased region" description="Polar residues" evidence="6">
    <location>
        <begin position="40"/>
        <end position="51"/>
    </location>
</feature>
<reference evidence="7" key="2">
    <citation type="submission" date="2021-05" db="EMBL/GenBank/DDBJ databases">
        <authorList>
            <person name="Pain A."/>
        </authorList>
    </citation>
    <scope>NUCLEOTIDE SEQUENCE</scope>
    <source>
        <strain evidence="7">1802A</strain>
    </source>
</reference>
<evidence type="ECO:0000313" key="8">
    <source>
        <dbReference type="Proteomes" id="UP001195914"/>
    </source>
</evidence>
<comment type="subcellular location">
    <subcellularLocation>
        <location evidence="1">Membrane</location>
    </subcellularLocation>
    <subcellularLocation>
        <location evidence="5">Mitochondrion inner membrane</location>
        <topology evidence="5">Multi-pass membrane protein</topology>
    </subcellularLocation>
</comment>
<comment type="similarity">
    <text evidence="5">Belongs to the SURF1 family.</text>
</comment>
<evidence type="ECO:0000256" key="1">
    <source>
        <dbReference type="ARBA" id="ARBA00004370"/>
    </source>
</evidence>
<dbReference type="CDD" id="cd06662">
    <property type="entry name" value="SURF1"/>
    <property type="match status" value="1"/>
</dbReference>
<dbReference type="Pfam" id="PF02104">
    <property type="entry name" value="SURF1"/>
    <property type="match status" value="1"/>
</dbReference>
<dbReference type="GO" id="GO:0005743">
    <property type="term" value="C:mitochondrial inner membrane"/>
    <property type="evidence" value="ECO:0007669"/>
    <property type="project" value="UniProtKB-SubCell"/>
</dbReference>
<keyword evidence="5" id="KW-0999">Mitochondrion inner membrane</keyword>
<comment type="caution">
    <text evidence="7">The sequence shown here is derived from an EMBL/GenBank/DDBJ whole genome shotgun (WGS) entry which is preliminary data.</text>
</comment>
<protein>
    <recommendedName>
        <fullName evidence="5">SURF1-like protein</fullName>
    </recommendedName>
</protein>
<dbReference type="PANTHER" id="PTHR23427:SF2">
    <property type="entry name" value="SURFEIT LOCUS PROTEIN 1"/>
    <property type="match status" value="1"/>
</dbReference>
<dbReference type="Proteomes" id="UP001195914">
    <property type="component" value="Unassembled WGS sequence"/>
</dbReference>
<feature type="transmembrane region" description="Helical" evidence="5">
    <location>
        <begin position="444"/>
        <end position="463"/>
    </location>
</feature>
<accession>A0AAD9LET4</accession>
<feature type="transmembrane region" description="Helical" evidence="5">
    <location>
        <begin position="151"/>
        <end position="170"/>
    </location>
</feature>